<sequence>MPALSKHPGLDGVLRLNRLDGAGLYYGRRGRLGPVDAARLEAFLLAWHEHDRRLRMGVIPVMASGAFDDGRPRTVDALLGDRMVDFGVDEDFVIPGTPRRLLGELVAGKQAAMKPRDRAALGACAADHGVGLGELLDGPWTALLVRAPTFALGRRTPTHVELLAGLGMRPRDASGLPLPDGMTPWKSHEYVVVARTLAEVRAPALTAEVELDELHAGLAGAQADIDACARGPAWQRMMASAGWTEADLEVKLYVRMT</sequence>
<dbReference type="Proteomes" id="UP001164459">
    <property type="component" value="Chromosome"/>
</dbReference>
<evidence type="ECO:0000313" key="2">
    <source>
        <dbReference type="Proteomes" id="UP001164459"/>
    </source>
</evidence>
<proteinExistence type="predicted"/>
<accession>A0ABY7HJ14</accession>
<gene>
    <name evidence="1" type="ORF">O0S08_24555</name>
</gene>
<protein>
    <submittedName>
        <fullName evidence="1">Uncharacterized protein</fullName>
    </submittedName>
</protein>
<name>A0ABY7HJ14_9BACT</name>
<evidence type="ECO:0000313" key="1">
    <source>
        <dbReference type="EMBL" id="WAS99312.1"/>
    </source>
</evidence>
<dbReference type="EMBL" id="CP114040">
    <property type="protein sequence ID" value="WAS99312.1"/>
    <property type="molecule type" value="Genomic_DNA"/>
</dbReference>
<reference evidence="1" key="1">
    <citation type="submission" date="2022-11" db="EMBL/GenBank/DDBJ databases">
        <title>Minimal conservation of predation-associated metabolite biosynthetic gene clusters underscores biosynthetic potential of Myxococcota including descriptions for ten novel species: Archangium lansinium sp. nov., Myxococcus landrumus sp. nov., Nannocystis bai.</title>
        <authorList>
            <person name="Ahearne A."/>
            <person name="Stevens C."/>
            <person name="Dowd S."/>
        </authorList>
    </citation>
    <scope>NUCLEOTIDE SEQUENCE</scope>
    <source>
        <strain evidence="1">Fl3</strain>
    </source>
</reference>
<organism evidence="1 2">
    <name type="scientific">Nannocystis punicea</name>
    <dbReference type="NCBI Taxonomy" id="2995304"/>
    <lineage>
        <taxon>Bacteria</taxon>
        <taxon>Pseudomonadati</taxon>
        <taxon>Myxococcota</taxon>
        <taxon>Polyangia</taxon>
        <taxon>Nannocystales</taxon>
        <taxon>Nannocystaceae</taxon>
        <taxon>Nannocystis</taxon>
    </lineage>
</organism>
<keyword evidence="2" id="KW-1185">Reference proteome</keyword>
<dbReference type="RefSeq" id="WP_269041673.1">
    <property type="nucleotide sequence ID" value="NZ_CP114040.1"/>
</dbReference>